<evidence type="ECO:0000313" key="2">
    <source>
        <dbReference type="EMBL" id="RFM35429.1"/>
    </source>
</evidence>
<accession>A0A3E1P5F4</accession>
<dbReference type="OrthoDB" id="9785031at2"/>
<keyword evidence="1" id="KW-0472">Membrane</keyword>
<organism evidence="2 3">
    <name type="scientific">Chitinophaga silvisoli</name>
    <dbReference type="NCBI Taxonomy" id="2291814"/>
    <lineage>
        <taxon>Bacteria</taxon>
        <taxon>Pseudomonadati</taxon>
        <taxon>Bacteroidota</taxon>
        <taxon>Chitinophagia</taxon>
        <taxon>Chitinophagales</taxon>
        <taxon>Chitinophagaceae</taxon>
        <taxon>Chitinophaga</taxon>
    </lineage>
</organism>
<keyword evidence="1" id="KW-0812">Transmembrane</keyword>
<gene>
    <name evidence="2" type="ORF">DXN04_08550</name>
</gene>
<proteinExistence type="predicted"/>
<sequence length="93" mass="10898">MISYLRFKKEVATHAIASKFWTLTILASVIQIMLSCKAGILFQFAFYFGLATRLEIILILFIIRNWYNDVPSVYHAVQLRKGREIKRNRLFNG</sequence>
<feature type="transmembrane region" description="Helical" evidence="1">
    <location>
        <begin position="12"/>
        <end position="34"/>
    </location>
</feature>
<keyword evidence="1" id="KW-1133">Transmembrane helix</keyword>
<evidence type="ECO:0000256" key="1">
    <source>
        <dbReference type="SAM" id="Phobius"/>
    </source>
</evidence>
<dbReference type="Proteomes" id="UP000261174">
    <property type="component" value="Unassembled WGS sequence"/>
</dbReference>
<protein>
    <submittedName>
        <fullName evidence="2">Uncharacterized protein</fullName>
    </submittedName>
</protein>
<name>A0A3E1P5F4_9BACT</name>
<dbReference type="EMBL" id="QTJV01000002">
    <property type="protein sequence ID" value="RFM35429.1"/>
    <property type="molecule type" value="Genomic_DNA"/>
</dbReference>
<keyword evidence="3" id="KW-1185">Reference proteome</keyword>
<comment type="caution">
    <text evidence="2">The sequence shown here is derived from an EMBL/GenBank/DDBJ whole genome shotgun (WGS) entry which is preliminary data.</text>
</comment>
<dbReference type="AlphaFoldDB" id="A0A3E1P5F4"/>
<feature type="transmembrane region" description="Helical" evidence="1">
    <location>
        <begin position="40"/>
        <end position="63"/>
    </location>
</feature>
<dbReference type="RefSeq" id="WP_116852908.1">
    <property type="nucleotide sequence ID" value="NZ_QTJV01000002.1"/>
</dbReference>
<evidence type="ECO:0000313" key="3">
    <source>
        <dbReference type="Proteomes" id="UP000261174"/>
    </source>
</evidence>
<reference evidence="2 3" key="1">
    <citation type="submission" date="2018-08" db="EMBL/GenBank/DDBJ databases">
        <title>Chitinophaga sp. K20C18050901, a novel bacterium isolated from forest soil.</title>
        <authorList>
            <person name="Wang C."/>
        </authorList>
    </citation>
    <scope>NUCLEOTIDE SEQUENCE [LARGE SCALE GENOMIC DNA]</scope>
    <source>
        <strain evidence="2 3">K20C18050901</strain>
    </source>
</reference>